<organism evidence="1 2">
    <name type="scientific">Cladonia borealis</name>
    <dbReference type="NCBI Taxonomy" id="184061"/>
    <lineage>
        <taxon>Eukaryota</taxon>
        <taxon>Fungi</taxon>
        <taxon>Dikarya</taxon>
        <taxon>Ascomycota</taxon>
        <taxon>Pezizomycotina</taxon>
        <taxon>Lecanoromycetes</taxon>
        <taxon>OSLEUM clade</taxon>
        <taxon>Lecanoromycetidae</taxon>
        <taxon>Lecanorales</taxon>
        <taxon>Lecanorineae</taxon>
        <taxon>Cladoniaceae</taxon>
        <taxon>Cladonia</taxon>
    </lineage>
</organism>
<accession>A0AA39V1D2</accession>
<dbReference type="GO" id="GO:0005737">
    <property type="term" value="C:cytoplasm"/>
    <property type="evidence" value="ECO:0007669"/>
    <property type="project" value="TreeGrafter"/>
</dbReference>
<reference evidence="1" key="1">
    <citation type="submission" date="2023-03" db="EMBL/GenBank/DDBJ databases">
        <title>Complete genome of Cladonia borealis.</title>
        <authorList>
            <person name="Park H."/>
        </authorList>
    </citation>
    <scope>NUCLEOTIDE SEQUENCE</scope>
    <source>
        <strain evidence="1">ANT050790</strain>
    </source>
</reference>
<dbReference type="AlphaFoldDB" id="A0AA39V1D2"/>
<dbReference type="GO" id="GO:0050660">
    <property type="term" value="F:flavin adenine dinucleotide binding"/>
    <property type="evidence" value="ECO:0007669"/>
    <property type="project" value="InterPro"/>
</dbReference>
<sequence length="234" mass="25350">MDSHSRAVDSISAHSTPAAFHTSLRSIPNAESQRLSLTGDGISWDTVGGGYAGTSGESSSYKHGFLNRTLNSVETVLANGNIVTCSEKEKSDLFYGAAGACRALGVTTLVELQLIEAKKFVETTYHPVSSMGEAIEKINEATADADLDYVDGILYSKSQGAIVMGRLTDSPGDNIPIQRFSDPKDPWFYLQVKDIIAKRAGSTTETIPLAEYLFRYDRGGFALFHCGSICRLHR</sequence>
<dbReference type="InterPro" id="IPR036318">
    <property type="entry name" value="FAD-bd_PCMH-like_sf"/>
</dbReference>
<dbReference type="Proteomes" id="UP001166286">
    <property type="component" value="Unassembled WGS sequence"/>
</dbReference>
<dbReference type="PANTHER" id="PTHR10801">
    <property type="entry name" value="24-DEHYDROCHOLESTEROL REDUCTASE"/>
    <property type="match status" value="1"/>
</dbReference>
<gene>
    <name evidence="1" type="ORF">JMJ35_005271</name>
</gene>
<evidence type="ECO:0000313" key="1">
    <source>
        <dbReference type="EMBL" id="KAK0512143.1"/>
    </source>
</evidence>
<comment type="caution">
    <text evidence="1">The sequence shown here is derived from an EMBL/GenBank/DDBJ whole genome shotgun (WGS) entry which is preliminary data.</text>
</comment>
<dbReference type="Gene3D" id="3.30.465.10">
    <property type="match status" value="1"/>
</dbReference>
<dbReference type="GO" id="GO:0008202">
    <property type="term" value="P:steroid metabolic process"/>
    <property type="evidence" value="ECO:0007669"/>
    <property type="project" value="TreeGrafter"/>
</dbReference>
<evidence type="ECO:0000313" key="2">
    <source>
        <dbReference type="Proteomes" id="UP001166286"/>
    </source>
</evidence>
<protein>
    <submittedName>
        <fullName evidence="1">Uncharacterized protein</fullName>
    </submittedName>
</protein>
<dbReference type="InterPro" id="IPR040165">
    <property type="entry name" value="Diminuto-like"/>
</dbReference>
<keyword evidence="2" id="KW-1185">Reference proteome</keyword>
<dbReference type="GO" id="GO:0016020">
    <property type="term" value="C:membrane"/>
    <property type="evidence" value="ECO:0007669"/>
    <property type="project" value="TreeGrafter"/>
</dbReference>
<dbReference type="GO" id="GO:0000246">
    <property type="term" value="F:Delta24(24-1) sterol reductase activity"/>
    <property type="evidence" value="ECO:0007669"/>
    <property type="project" value="TreeGrafter"/>
</dbReference>
<proteinExistence type="predicted"/>
<name>A0AA39V1D2_9LECA</name>
<dbReference type="EMBL" id="JAFEKC020000011">
    <property type="protein sequence ID" value="KAK0512143.1"/>
    <property type="molecule type" value="Genomic_DNA"/>
</dbReference>
<dbReference type="PANTHER" id="PTHR10801:SF10">
    <property type="entry name" value="FAD BINDING DOMAIN PROTEIN (AFU_ORTHOLOGUE AFUA_6G14300)"/>
    <property type="match status" value="1"/>
</dbReference>
<dbReference type="SUPFAM" id="SSF56176">
    <property type="entry name" value="FAD-binding/transporter-associated domain-like"/>
    <property type="match status" value="1"/>
</dbReference>
<dbReference type="InterPro" id="IPR016169">
    <property type="entry name" value="FAD-bd_PCMH_sub2"/>
</dbReference>